<name>A0A7J5YYZ6_DISMA</name>
<dbReference type="GO" id="GO:0032436">
    <property type="term" value="P:positive regulation of proteasomal ubiquitin-dependent protein catabolic process"/>
    <property type="evidence" value="ECO:0007669"/>
    <property type="project" value="TreeGrafter"/>
</dbReference>
<dbReference type="GO" id="GO:0005634">
    <property type="term" value="C:nucleus"/>
    <property type="evidence" value="ECO:0007669"/>
    <property type="project" value="TreeGrafter"/>
</dbReference>
<comment type="caution">
    <text evidence="2">The sequence shown here is derived from an EMBL/GenBank/DDBJ whole genome shotgun (WGS) entry which is preliminary data.</text>
</comment>
<dbReference type="GO" id="GO:0031461">
    <property type="term" value="C:cullin-RING ubiquitin ligase complex"/>
    <property type="evidence" value="ECO:0007669"/>
    <property type="project" value="TreeGrafter"/>
</dbReference>
<dbReference type="Pfam" id="PF09737">
    <property type="entry name" value="Det1"/>
    <property type="match status" value="1"/>
</dbReference>
<dbReference type="AlphaFoldDB" id="A0A7J5YYZ6"/>
<sequence length="464" mass="53587">MDAASSPSPQTRLLWRLPGSSGPAEGPGGRDPPDANDQRSLNIRGRLFERFFSLLHVTNVASNGEHLNRECSLFTDDCRYVIVGSAVYVPEEPPPYFFEVYRNNESVTPNPRSPLEDYSLHIIDLHTGRLCDTRSFKCDKIILSHNQGLYLYRNILAVLSVQQQTIHVFQGTFLDVRTIGRFCYEDDLLTLSAVYTEAQAESQPGFPRLYTDKTINSLKHRLLVYLWRRAEQDGSATAKRRFFQFFDQLRRLRMWKMQLLDEHHLFIKYTSEDVVTLRVTDPSQPSFFVVYNMVSTEVLAVFENTSDQLLELFENFCDLFRNATLHSQAVQFKDTIVNAKYGGHTEAVRRLLGQLPISAQSYSSSPYLDLSLFSYDDKWVSVMERPKTCGDHPIRFYARDSGLLKFKIQAGLLGRPVNHAVRRLVAFTFHPFEPFAISVQRTNAEYVVNFHMRHVRETPHKMEY</sequence>
<evidence type="ECO:0000256" key="1">
    <source>
        <dbReference type="SAM" id="MobiDB-lite"/>
    </source>
</evidence>
<dbReference type="OrthoDB" id="18339at2759"/>
<dbReference type="GO" id="GO:0016567">
    <property type="term" value="P:protein ubiquitination"/>
    <property type="evidence" value="ECO:0007669"/>
    <property type="project" value="TreeGrafter"/>
</dbReference>
<proteinExistence type="predicted"/>
<dbReference type="Proteomes" id="UP000518266">
    <property type="component" value="Unassembled WGS sequence"/>
</dbReference>
<accession>A0A7J5YYZ6</accession>
<gene>
    <name evidence="2" type="ORF">F7725_022458</name>
</gene>
<evidence type="ECO:0000313" key="3">
    <source>
        <dbReference type="Proteomes" id="UP000518266"/>
    </source>
</evidence>
<evidence type="ECO:0008006" key="4">
    <source>
        <dbReference type="Google" id="ProtNLM"/>
    </source>
</evidence>
<dbReference type="EMBL" id="JAAKFY010000007">
    <property type="protein sequence ID" value="KAF3854403.1"/>
    <property type="molecule type" value="Genomic_DNA"/>
</dbReference>
<feature type="compositionally biased region" description="Polar residues" evidence="1">
    <location>
        <begin position="1"/>
        <end position="11"/>
    </location>
</feature>
<reference evidence="2 3" key="1">
    <citation type="submission" date="2020-03" db="EMBL/GenBank/DDBJ databases">
        <title>Dissostichus mawsoni Genome sequencing and assembly.</title>
        <authorList>
            <person name="Park H."/>
        </authorList>
    </citation>
    <scope>NUCLEOTIDE SEQUENCE [LARGE SCALE GENOMIC DNA]</scope>
    <source>
        <strain evidence="2">DM0001</strain>
        <tissue evidence="2">Muscle</tissue>
    </source>
</reference>
<evidence type="ECO:0000313" key="2">
    <source>
        <dbReference type="EMBL" id="KAF3854403.1"/>
    </source>
</evidence>
<dbReference type="PANTHER" id="PTHR13374">
    <property type="entry name" value="DET1 HOMOLOG DE-ETIOLATED-1 HOMOLOG"/>
    <property type="match status" value="1"/>
</dbReference>
<dbReference type="PANTHER" id="PTHR13374:SF3">
    <property type="entry name" value="DET1 HOMOLOG"/>
    <property type="match status" value="1"/>
</dbReference>
<dbReference type="InterPro" id="IPR019138">
    <property type="entry name" value="De-etiolated_protein_1_Det1"/>
</dbReference>
<feature type="region of interest" description="Disordered" evidence="1">
    <location>
        <begin position="1"/>
        <end position="39"/>
    </location>
</feature>
<protein>
    <recommendedName>
        <fullName evidence="4">DET1</fullName>
    </recommendedName>
</protein>
<dbReference type="GO" id="GO:0031625">
    <property type="term" value="F:ubiquitin protein ligase binding"/>
    <property type="evidence" value="ECO:0007669"/>
    <property type="project" value="TreeGrafter"/>
</dbReference>
<organism evidence="2 3">
    <name type="scientific">Dissostichus mawsoni</name>
    <name type="common">Antarctic cod</name>
    <dbReference type="NCBI Taxonomy" id="36200"/>
    <lineage>
        <taxon>Eukaryota</taxon>
        <taxon>Metazoa</taxon>
        <taxon>Chordata</taxon>
        <taxon>Craniata</taxon>
        <taxon>Vertebrata</taxon>
        <taxon>Euteleostomi</taxon>
        <taxon>Actinopterygii</taxon>
        <taxon>Neopterygii</taxon>
        <taxon>Teleostei</taxon>
        <taxon>Neoteleostei</taxon>
        <taxon>Acanthomorphata</taxon>
        <taxon>Eupercaria</taxon>
        <taxon>Perciformes</taxon>
        <taxon>Notothenioidei</taxon>
        <taxon>Nototheniidae</taxon>
        <taxon>Dissostichus</taxon>
    </lineage>
</organism>
<dbReference type="GO" id="GO:1990756">
    <property type="term" value="F:ubiquitin-like ligase-substrate adaptor activity"/>
    <property type="evidence" value="ECO:0007669"/>
    <property type="project" value="TreeGrafter"/>
</dbReference>
<keyword evidence="3" id="KW-1185">Reference proteome</keyword>